<dbReference type="FunFam" id="3.40.630.30:FF:000056">
    <property type="entry name" value="Glycylpeptide N-tetradecanoyltransferase"/>
    <property type="match status" value="1"/>
</dbReference>
<evidence type="ECO:0000313" key="11">
    <source>
        <dbReference type="EMBL" id="EJT49412.1"/>
    </source>
</evidence>
<evidence type="ECO:0000256" key="6">
    <source>
        <dbReference type="RuleBase" id="RU000586"/>
    </source>
</evidence>
<evidence type="ECO:0000256" key="5">
    <source>
        <dbReference type="ARBA" id="ARBA00023315"/>
    </source>
</evidence>
<proteinExistence type="inferred from homology"/>
<evidence type="ECO:0000256" key="7">
    <source>
        <dbReference type="RuleBase" id="RU004178"/>
    </source>
</evidence>
<keyword evidence="5 6" id="KW-0012">Acyltransferase</keyword>
<dbReference type="OrthoDB" id="60315at2759"/>
<name>J6F2J2_TRIAS</name>
<dbReference type="InterPro" id="IPR022678">
    <property type="entry name" value="NMT_CS"/>
</dbReference>
<comment type="function">
    <text evidence="6">Adds a myristoyl group to the N-terminal glycine residue of certain cellular proteins.</text>
</comment>
<dbReference type="Pfam" id="PF02799">
    <property type="entry name" value="NMT_C"/>
    <property type="match status" value="1"/>
</dbReference>
<evidence type="ECO:0000259" key="9">
    <source>
        <dbReference type="Pfam" id="PF01233"/>
    </source>
</evidence>
<evidence type="ECO:0000256" key="8">
    <source>
        <dbReference type="SAM" id="MobiDB-lite"/>
    </source>
</evidence>
<dbReference type="InterPro" id="IPR022677">
    <property type="entry name" value="NMT_C"/>
</dbReference>
<dbReference type="PROSITE" id="PS00975">
    <property type="entry name" value="NMT_1"/>
    <property type="match status" value="1"/>
</dbReference>
<dbReference type="PANTHER" id="PTHR11377:SF5">
    <property type="entry name" value="GLYCYLPEPTIDE N-TETRADECANOYLTRANSFERASE"/>
    <property type="match status" value="1"/>
</dbReference>
<dbReference type="Pfam" id="PF01233">
    <property type="entry name" value="NMT"/>
    <property type="match status" value="1"/>
</dbReference>
<evidence type="ECO:0000256" key="2">
    <source>
        <dbReference type="ARBA" id="ARBA00012923"/>
    </source>
</evidence>
<dbReference type="GO" id="GO:0005737">
    <property type="term" value="C:cytoplasm"/>
    <property type="evidence" value="ECO:0007669"/>
    <property type="project" value="TreeGrafter"/>
</dbReference>
<dbReference type="InterPro" id="IPR022676">
    <property type="entry name" value="NMT_N"/>
</dbReference>
<dbReference type="HOGENOM" id="CLU_022882_1_0_1"/>
<dbReference type="PANTHER" id="PTHR11377">
    <property type="entry name" value="N-MYRISTOYL TRANSFERASE"/>
    <property type="match status" value="1"/>
</dbReference>
<dbReference type="Proteomes" id="UP000002748">
    <property type="component" value="Unassembled WGS sequence"/>
</dbReference>
<dbReference type="GeneID" id="25985021"/>
<feature type="domain" description="Glycylpeptide N-tetradecanoyltransferase C-terminal" evidence="10">
    <location>
        <begin position="290"/>
        <end position="521"/>
    </location>
</feature>
<feature type="compositionally biased region" description="Basic residues" evidence="8">
    <location>
        <begin position="54"/>
        <end position="68"/>
    </location>
</feature>
<feature type="domain" description="Glycylpeptide N-tetradecanoyltransferase N-terminal" evidence="9">
    <location>
        <begin position="122"/>
        <end position="276"/>
    </location>
</feature>
<feature type="compositionally biased region" description="Acidic residues" evidence="8">
    <location>
        <begin position="33"/>
        <end position="43"/>
    </location>
</feature>
<dbReference type="EC" id="2.3.1.97" evidence="2 6"/>
<dbReference type="InterPro" id="IPR016181">
    <property type="entry name" value="Acyl_CoA_acyltransferase"/>
</dbReference>
<evidence type="ECO:0000256" key="1">
    <source>
        <dbReference type="ARBA" id="ARBA00009469"/>
    </source>
</evidence>
<keyword evidence="4 6" id="KW-0808">Transferase</keyword>
<reference evidence="11 12" key="1">
    <citation type="journal article" date="2012" name="Eukaryot. Cell">
        <title>Draft genome sequence of CBS 2479, the standard type strain of Trichosporon asahii.</title>
        <authorList>
            <person name="Yang R.Y."/>
            <person name="Li H.T."/>
            <person name="Zhu H."/>
            <person name="Zhou G.P."/>
            <person name="Wang M."/>
            <person name="Wang L."/>
        </authorList>
    </citation>
    <scope>NUCLEOTIDE SEQUENCE [LARGE SCALE GENOMIC DNA]</scope>
    <source>
        <strain evidence="12">ATCC 90039 / CBS 2479 / JCM 2466 / KCTC 7840 / NCYC 2677 / UAMH 7654</strain>
    </source>
</reference>
<sequence>MAADKAGPSTQNSGDADKELSSKLQDLSTHDEGDSDDSGDEEANNAGPAEAGAAKKKKKNKKKKKGKGKSTELRLAIKQALKATDFLKLLESQLGMEGQAKAVADHKPVLQNEGDEVKEGPIEHKTVAEVKKEPGALPAGFEWSIIDVKDDAQVHELLTDHYVEDDVAMFRFRYSKEFLLWALTPPGYYKEWHIGVRVQKTGKLIAFISGIPVELRVRDNTFMNAEINFLCVHKKLRAKRLAPVLIKEVTRQVNLTDNWQAIYTAGVRIPTPFSTCRYYHRNLNPPKLVDIGFSPIPRGSSIARMVKQCAVPTTPSTPGWRAMTQADVPQVASLLRRYLARFQIYQTFSHDSEVEHWFLSGMGREVDGKRVEQVVWTYVVEDPESHEITDMMSFYSLPSTIMQHPKHDVLNAAYMYYYATDCILSGEGSSSSSDADSAKTTAKLSARLNALVADLLVMAKSEGFDVVNTLTLMDNNLFLQDQRFGGGDGYLNYYLYNYTTAPIDGGASGTQSRQTSGIGVVML</sequence>
<evidence type="ECO:0000259" key="10">
    <source>
        <dbReference type="Pfam" id="PF02799"/>
    </source>
</evidence>
<comment type="caution">
    <text evidence="11">The sequence shown here is derived from an EMBL/GenBank/DDBJ whole genome shotgun (WGS) entry which is preliminary data.</text>
</comment>
<dbReference type="KEGG" id="tasa:A1Q1_01507"/>
<accession>J6F2J2</accession>
<organism evidence="11 12">
    <name type="scientific">Trichosporon asahii var. asahii (strain ATCC 90039 / CBS 2479 / JCM 2466 / KCTC 7840 / NBRC 103889/ NCYC 2677 / UAMH 7654)</name>
    <name type="common">Yeast</name>
    <dbReference type="NCBI Taxonomy" id="1186058"/>
    <lineage>
        <taxon>Eukaryota</taxon>
        <taxon>Fungi</taxon>
        <taxon>Dikarya</taxon>
        <taxon>Basidiomycota</taxon>
        <taxon>Agaricomycotina</taxon>
        <taxon>Tremellomycetes</taxon>
        <taxon>Trichosporonales</taxon>
        <taxon>Trichosporonaceae</taxon>
        <taxon>Trichosporon</taxon>
    </lineage>
</organism>
<evidence type="ECO:0000256" key="4">
    <source>
        <dbReference type="ARBA" id="ARBA00022679"/>
    </source>
</evidence>
<comment type="catalytic activity">
    <reaction evidence="6">
        <text>N-terminal glycyl-[protein] + tetradecanoyl-CoA = N-tetradecanoylglycyl-[protein] + CoA + H(+)</text>
        <dbReference type="Rhea" id="RHEA:15521"/>
        <dbReference type="Rhea" id="RHEA-COMP:12666"/>
        <dbReference type="Rhea" id="RHEA-COMP:12667"/>
        <dbReference type="ChEBI" id="CHEBI:15378"/>
        <dbReference type="ChEBI" id="CHEBI:57287"/>
        <dbReference type="ChEBI" id="CHEBI:57385"/>
        <dbReference type="ChEBI" id="CHEBI:64723"/>
        <dbReference type="ChEBI" id="CHEBI:133050"/>
        <dbReference type="EC" id="2.3.1.97"/>
    </reaction>
</comment>
<evidence type="ECO:0000256" key="3">
    <source>
        <dbReference type="ARBA" id="ARBA00022240"/>
    </source>
</evidence>
<dbReference type="GO" id="GO:0004379">
    <property type="term" value="F:glycylpeptide N-tetradecanoyltransferase activity"/>
    <property type="evidence" value="ECO:0007669"/>
    <property type="project" value="UniProtKB-EC"/>
</dbReference>
<dbReference type="AlphaFoldDB" id="J6F2J2"/>
<dbReference type="Gene3D" id="3.40.630.30">
    <property type="match status" value="2"/>
</dbReference>
<gene>
    <name evidence="11" type="ORF">A1Q1_01507</name>
</gene>
<dbReference type="PIRSF" id="PIRSF015892">
    <property type="entry name" value="N-myristl_transf"/>
    <property type="match status" value="1"/>
</dbReference>
<protein>
    <recommendedName>
        <fullName evidence="3 6">Glycylpeptide N-tetradecanoyltransferase</fullName>
        <ecNumber evidence="2 6">2.3.1.97</ecNumber>
    </recommendedName>
</protein>
<dbReference type="RefSeq" id="XP_014180021.1">
    <property type="nucleotide sequence ID" value="XM_014324546.1"/>
</dbReference>
<dbReference type="VEuPathDB" id="FungiDB:A1Q1_01507"/>
<evidence type="ECO:0000313" key="12">
    <source>
        <dbReference type="Proteomes" id="UP000002748"/>
    </source>
</evidence>
<dbReference type="InterPro" id="IPR000903">
    <property type="entry name" value="NMT"/>
</dbReference>
<feature type="region of interest" description="Disordered" evidence="8">
    <location>
        <begin position="1"/>
        <end position="71"/>
    </location>
</feature>
<dbReference type="SUPFAM" id="SSF55729">
    <property type="entry name" value="Acyl-CoA N-acyltransferases (Nat)"/>
    <property type="match status" value="2"/>
</dbReference>
<comment type="similarity">
    <text evidence="1 7">Belongs to the NMT family.</text>
</comment>
<dbReference type="EMBL" id="ALBS01000172">
    <property type="protein sequence ID" value="EJT49412.1"/>
    <property type="molecule type" value="Genomic_DNA"/>
</dbReference>